<protein>
    <submittedName>
        <fullName evidence="1">Uncharacterized protein</fullName>
    </submittedName>
</protein>
<accession>A0ACC0M783</accession>
<sequence>MLSSMASIIEEDVAEKMNTLENLSTSKENMRNTGNADLKSKPLTHAKSGSQDQGQEGSGPSNGLALPGQNDYLNGNLSPFEWFQ</sequence>
<dbReference type="Proteomes" id="UP001062846">
    <property type="component" value="Chromosome 10"/>
</dbReference>
<evidence type="ECO:0000313" key="2">
    <source>
        <dbReference type="Proteomes" id="UP001062846"/>
    </source>
</evidence>
<evidence type="ECO:0000313" key="1">
    <source>
        <dbReference type="EMBL" id="KAI8536685.1"/>
    </source>
</evidence>
<name>A0ACC0M783_RHOML</name>
<proteinExistence type="predicted"/>
<organism evidence="1 2">
    <name type="scientific">Rhododendron molle</name>
    <name type="common">Chinese azalea</name>
    <name type="synonym">Azalea mollis</name>
    <dbReference type="NCBI Taxonomy" id="49168"/>
    <lineage>
        <taxon>Eukaryota</taxon>
        <taxon>Viridiplantae</taxon>
        <taxon>Streptophyta</taxon>
        <taxon>Embryophyta</taxon>
        <taxon>Tracheophyta</taxon>
        <taxon>Spermatophyta</taxon>
        <taxon>Magnoliopsida</taxon>
        <taxon>eudicotyledons</taxon>
        <taxon>Gunneridae</taxon>
        <taxon>Pentapetalae</taxon>
        <taxon>asterids</taxon>
        <taxon>Ericales</taxon>
        <taxon>Ericaceae</taxon>
        <taxon>Ericoideae</taxon>
        <taxon>Rhodoreae</taxon>
        <taxon>Rhododendron</taxon>
    </lineage>
</organism>
<reference evidence="1" key="1">
    <citation type="submission" date="2022-02" db="EMBL/GenBank/DDBJ databases">
        <title>Plant Genome Project.</title>
        <authorList>
            <person name="Zhang R.-G."/>
        </authorList>
    </citation>
    <scope>NUCLEOTIDE SEQUENCE</scope>
    <source>
        <strain evidence="1">AT1</strain>
    </source>
</reference>
<gene>
    <name evidence="1" type="ORF">RHMOL_Rhmol10G0275800</name>
</gene>
<dbReference type="EMBL" id="CM046397">
    <property type="protein sequence ID" value="KAI8536685.1"/>
    <property type="molecule type" value="Genomic_DNA"/>
</dbReference>
<keyword evidence="2" id="KW-1185">Reference proteome</keyword>
<comment type="caution">
    <text evidence="1">The sequence shown here is derived from an EMBL/GenBank/DDBJ whole genome shotgun (WGS) entry which is preliminary data.</text>
</comment>